<organism evidence="1 2">
    <name type="scientific">Brumimicrobium salinarum</name>
    <dbReference type="NCBI Taxonomy" id="2058658"/>
    <lineage>
        <taxon>Bacteria</taxon>
        <taxon>Pseudomonadati</taxon>
        <taxon>Bacteroidota</taxon>
        <taxon>Flavobacteriia</taxon>
        <taxon>Flavobacteriales</taxon>
        <taxon>Crocinitomicaceae</taxon>
        <taxon>Brumimicrobium</taxon>
    </lineage>
</organism>
<dbReference type="SUPFAM" id="SSF56059">
    <property type="entry name" value="Glutathione synthetase ATP-binding domain-like"/>
    <property type="match status" value="1"/>
</dbReference>
<name>A0A2I0QYX2_9FLAO</name>
<dbReference type="Proteomes" id="UP000236654">
    <property type="component" value="Unassembled WGS sequence"/>
</dbReference>
<accession>A0A2I0QYX2</accession>
<evidence type="ECO:0000313" key="2">
    <source>
        <dbReference type="Proteomes" id="UP000236654"/>
    </source>
</evidence>
<reference evidence="1 2" key="1">
    <citation type="submission" date="2017-12" db="EMBL/GenBank/DDBJ databases">
        <title>The draft genome sequence of Brumimicrobium saltpan LHR20.</title>
        <authorList>
            <person name="Do Z.-J."/>
            <person name="Luo H.-R."/>
        </authorList>
    </citation>
    <scope>NUCLEOTIDE SEQUENCE [LARGE SCALE GENOMIC DNA]</scope>
    <source>
        <strain evidence="1 2">LHR20</strain>
    </source>
</reference>
<gene>
    <name evidence="1" type="ORF">CW751_14740</name>
</gene>
<dbReference type="RefSeq" id="WP_101335792.1">
    <property type="nucleotide sequence ID" value="NZ_PJNI01000026.1"/>
</dbReference>
<comment type="caution">
    <text evidence="1">The sequence shown here is derived from an EMBL/GenBank/DDBJ whole genome shotgun (WGS) entry which is preliminary data.</text>
</comment>
<dbReference type="EMBL" id="PJNI01000026">
    <property type="protein sequence ID" value="PKR79521.1"/>
    <property type="molecule type" value="Genomic_DNA"/>
</dbReference>
<sequence>MIVIITDIHDGLIHEVVSSFEAHIKPIVYINEKSRLDFMFSINEEKDSITVDKKTFKVKDVEVIWLRNINFLRVMSENEFQRNELMYFFKLLNFRYKEKFIFNGFDSIEFNKLVALEKLQSKNIFIPDYFICNTKTSILEYMKWESFVVKPISQVPRKDTNQSMFVKRFFREEISLFPDIFLQSLIQEYILPQIEIRVVFIKNDFFAIASITRADNIRNVDIRKDQGKHSHYFKYQLEPTIKKNIIWFLESLRLNYCTLDIIIDKKDKVFLLDINPFGSFGSVYNYYKQDINNCFFNNLYYE</sequence>
<evidence type="ECO:0008006" key="3">
    <source>
        <dbReference type="Google" id="ProtNLM"/>
    </source>
</evidence>
<protein>
    <recommendedName>
        <fullName evidence="3">Grasp-with-spasm system ATP-grasp peptide maturase</fullName>
    </recommendedName>
</protein>
<dbReference type="OrthoDB" id="583309at2"/>
<proteinExistence type="predicted"/>
<evidence type="ECO:0000313" key="1">
    <source>
        <dbReference type="EMBL" id="PKR79521.1"/>
    </source>
</evidence>
<keyword evidence="2" id="KW-1185">Reference proteome</keyword>
<dbReference type="AlphaFoldDB" id="A0A2I0QYX2"/>
<dbReference type="Gene3D" id="3.30.470.20">
    <property type="entry name" value="ATP-grasp fold, B domain"/>
    <property type="match status" value="1"/>
</dbReference>